<dbReference type="PANTHER" id="PTHR34219:SF3">
    <property type="entry name" value="BLL7967 PROTEIN"/>
    <property type="match status" value="1"/>
</dbReference>
<sequence>MKKIFKNIHVWLAIPIGIVFVIISFTGGMLLFEDEITAVAQADMRTVERNGKKALPADKVMAIAQAHLATLETANTAKEKQKAEGKQAKDDEEPIMLKSLTIAADPTQAYKVNLNKKRQALYVNQYTGEVKGKATRLETMTTIQSLHRNLLQKRPKDDSFFLGKAVIGWSVLMVLLIFITGFLIWLPSKASMLKNRLSINVTKGWRRFWYDLHVAGGFYALTFLLIIAITGLCYSFPWWRSGLYSLVGAKYEKEHKEKAQAGEKGDKPRTLDAHAWQKVADQLAKTNPNYKTIEVSEGEAKVSFDRWGNQHASDNYTFDNQTGKITKAERYENQKAEKQLGGLIYSLHVCSWGGLFSKILGLLVTLIGVILPITGYYLWAKRTLRKSKK</sequence>
<protein>
    <submittedName>
        <fullName evidence="2">Membrane protein</fullName>
    </submittedName>
</protein>
<comment type="caution">
    <text evidence="2">The sequence shown here is derived from an EMBL/GenBank/DDBJ whole genome shotgun (WGS) entry which is preliminary data.</text>
</comment>
<gene>
    <name evidence="2" type="ORF">HMPREF0647_07245</name>
</gene>
<dbReference type="AlphaFoldDB" id="A0A096BNT2"/>
<evidence type="ECO:0000256" key="1">
    <source>
        <dbReference type="SAM" id="Phobius"/>
    </source>
</evidence>
<dbReference type="EMBL" id="JRNQ01000043">
    <property type="protein sequence ID" value="KGF44287.1"/>
    <property type="molecule type" value="Genomic_DNA"/>
</dbReference>
<name>A0A096BNT2_9BACT</name>
<feature type="transmembrane region" description="Helical" evidence="1">
    <location>
        <begin position="359"/>
        <end position="379"/>
    </location>
</feature>
<dbReference type="Pfam" id="PF03929">
    <property type="entry name" value="PepSY_TM"/>
    <property type="match status" value="1"/>
</dbReference>
<feature type="transmembrane region" description="Helical" evidence="1">
    <location>
        <begin position="166"/>
        <end position="187"/>
    </location>
</feature>
<accession>A0A096BNT2</accession>
<organism evidence="2 3">
    <name type="scientific">Prevotella bivia DNF00320</name>
    <dbReference type="NCBI Taxonomy" id="1401068"/>
    <lineage>
        <taxon>Bacteria</taxon>
        <taxon>Pseudomonadati</taxon>
        <taxon>Bacteroidota</taxon>
        <taxon>Bacteroidia</taxon>
        <taxon>Bacteroidales</taxon>
        <taxon>Prevotellaceae</taxon>
        <taxon>Prevotella</taxon>
    </lineage>
</organism>
<feature type="transmembrane region" description="Helical" evidence="1">
    <location>
        <begin position="12"/>
        <end position="32"/>
    </location>
</feature>
<dbReference type="PANTHER" id="PTHR34219">
    <property type="entry name" value="IRON-REGULATED INNER MEMBRANE PROTEIN-RELATED"/>
    <property type="match status" value="1"/>
</dbReference>
<proteinExistence type="predicted"/>
<evidence type="ECO:0000313" key="3">
    <source>
        <dbReference type="Proteomes" id="UP000029525"/>
    </source>
</evidence>
<evidence type="ECO:0000313" key="2">
    <source>
        <dbReference type="EMBL" id="KGF44287.1"/>
    </source>
</evidence>
<dbReference type="InterPro" id="IPR005625">
    <property type="entry name" value="PepSY-ass_TM"/>
</dbReference>
<feature type="transmembrane region" description="Helical" evidence="1">
    <location>
        <begin position="208"/>
        <end position="237"/>
    </location>
</feature>
<reference evidence="2 3" key="1">
    <citation type="submission" date="2014-07" db="EMBL/GenBank/DDBJ databases">
        <authorList>
            <person name="McCorrison J."/>
            <person name="Sanka R."/>
            <person name="Torralba M."/>
            <person name="Gillis M."/>
            <person name="Haft D.H."/>
            <person name="Methe B."/>
            <person name="Sutton G."/>
            <person name="Nelson K.E."/>
        </authorList>
    </citation>
    <scope>NUCLEOTIDE SEQUENCE [LARGE SCALE GENOMIC DNA]</scope>
    <source>
        <strain evidence="2 3">DNF00320</strain>
    </source>
</reference>
<dbReference type="RefSeq" id="WP_036867373.1">
    <property type="nucleotide sequence ID" value="NZ_JRNQ01000043.1"/>
</dbReference>
<keyword evidence="1" id="KW-0472">Membrane</keyword>
<keyword evidence="1" id="KW-0812">Transmembrane</keyword>
<dbReference type="Proteomes" id="UP000029525">
    <property type="component" value="Unassembled WGS sequence"/>
</dbReference>
<keyword evidence="1" id="KW-1133">Transmembrane helix</keyword>
<dbReference type="OrthoDB" id="111691at2"/>